<organism evidence="6 7">
    <name type="scientific">Brassica cretica</name>
    <name type="common">Mustard</name>
    <dbReference type="NCBI Taxonomy" id="69181"/>
    <lineage>
        <taxon>Eukaryota</taxon>
        <taxon>Viridiplantae</taxon>
        <taxon>Streptophyta</taxon>
        <taxon>Embryophyta</taxon>
        <taxon>Tracheophyta</taxon>
        <taxon>Spermatophyta</taxon>
        <taxon>Magnoliopsida</taxon>
        <taxon>eudicotyledons</taxon>
        <taxon>Gunneridae</taxon>
        <taxon>Pentapetalae</taxon>
        <taxon>rosids</taxon>
        <taxon>malvids</taxon>
        <taxon>Brassicales</taxon>
        <taxon>Brassicaceae</taxon>
        <taxon>Brassiceae</taxon>
        <taxon>Brassica</taxon>
    </lineage>
</organism>
<dbReference type="EMBL" id="QGKX02001621">
    <property type="protein sequence ID" value="KAF3499669.1"/>
    <property type="molecule type" value="Genomic_DNA"/>
</dbReference>
<feature type="repeat" description="PPR" evidence="3">
    <location>
        <begin position="154"/>
        <end position="188"/>
    </location>
</feature>
<dbReference type="InterPro" id="IPR011990">
    <property type="entry name" value="TPR-like_helical_dom_sf"/>
</dbReference>
<feature type="repeat" description="PPR" evidence="3">
    <location>
        <begin position="9"/>
        <end position="39"/>
    </location>
</feature>
<dbReference type="Pfam" id="PF01852">
    <property type="entry name" value="START"/>
    <property type="match status" value="1"/>
</dbReference>
<dbReference type="CDD" id="cd08870">
    <property type="entry name" value="START_STARD2_7-like"/>
    <property type="match status" value="1"/>
</dbReference>
<dbReference type="Pfam" id="PF12854">
    <property type="entry name" value="PPR_1"/>
    <property type="match status" value="1"/>
</dbReference>
<feature type="repeat" description="PPR" evidence="3">
    <location>
        <begin position="189"/>
        <end position="223"/>
    </location>
</feature>
<dbReference type="AlphaFoldDB" id="A0A8S9NF44"/>
<dbReference type="FunFam" id="3.30.530.20:FF:000006">
    <property type="entry name" value="StAR-related lipid transfer protein 7, mitochondrial"/>
    <property type="match status" value="1"/>
</dbReference>
<gene>
    <name evidence="6" type="ORF">F2Q69_00041856</name>
</gene>
<feature type="transmembrane region" description="Helical" evidence="4">
    <location>
        <begin position="555"/>
        <end position="576"/>
    </location>
</feature>
<comment type="caution">
    <text evidence="6">The sequence shown here is derived from an EMBL/GenBank/DDBJ whole genome shotgun (WGS) entry which is preliminary data.</text>
</comment>
<feature type="domain" description="START" evidence="5">
    <location>
        <begin position="640"/>
        <end position="831"/>
    </location>
</feature>
<dbReference type="InterPro" id="IPR002913">
    <property type="entry name" value="START_lipid-bd_dom"/>
</dbReference>
<comment type="similarity">
    <text evidence="1">Belongs to the PPR family. P subfamily.</text>
</comment>
<evidence type="ECO:0000256" key="4">
    <source>
        <dbReference type="SAM" id="Phobius"/>
    </source>
</evidence>
<feature type="repeat" description="PPR" evidence="3">
    <location>
        <begin position="355"/>
        <end position="389"/>
    </location>
</feature>
<evidence type="ECO:0000259" key="5">
    <source>
        <dbReference type="PROSITE" id="PS50848"/>
    </source>
</evidence>
<protein>
    <recommendedName>
        <fullName evidence="5">START domain-containing protein</fullName>
    </recommendedName>
</protein>
<evidence type="ECO:0000313" key="7">
    <source>
        <dbReference type="Proteomes" id="UP000712600"/>
    </source>
</evidence>
<dbReference type="NCBIfam" id="TIGR00756">
    <property type="entry name" value="PPR"/>
    <property type="match status" value="10"/>
</dbReference>
<proteinExistence type="inferred from homology"/>
<feature type="repeat" description="PPR" evidence="3">
    <location>
        <begin position="224"/>
        <end position="258"/>
    </location>
</feature>
<keyword evidence="4" id="KW-0472">Membrane</keyword>
<feature type="repeat" description="PPR" evidence="3">
    <location>
        <begin position="83"/>
        <end position="117"/>
    </location>
</feature>
<name>A0A8S9NF44_BRACR</name>
<dbReference type="Pfam" id="PF01535">
    <property type="entry name" value="PPR"/>
    <property type="match status" value="2"/>
</dbReference>
<sequence>MPKFGSLPDVVSYNSLIDGYCRNGDVGNASLVFEWLRRVSDGLFICRPDVVSFNSLFNGFGKKKMLVEVFVYMGVMFKCCSPNVVTYSTWIDAFCKSGELELGLKSFRFMKRDGLAPNVVTFTCLIDGYCKSGVGLEVAVSLYEEMRRAGMSINVVTYSALIDGFCKQGEMQRGEDLYLQMRDDGLEPNSLVYTAFIDGYFKNGDADNAMKFLAKMLNQGMKLDIAAYGVIVSGLCGNGKVKEAAEVVDDMEKGGLVPDEMILTTMMNGYFKSGRVKDAVKVYGEFITRGFEPDVVALTALIDGLAKSGRLHEAVAYFCKERANDVMYTVVIDALCKEGDFIEVERLFEAGLVADKFMYTCWIAGLCKQGNLVGAFKLKTKMVQEGLELDLLTYTTLINGLASKGLMVEARQVFDEMLRREIRPDSAVFDLLIRAYEKEGDITAASELFLDMQTRGLVTVVSDADCSKQCDNEVTYIVFKIDQWFLMFVFEGGHVALILSHLTIQLEWKWYLQGRAHEALLHPHKNSGMHNSSAEKKTKMMELSSFFPTFCSPDLLLFIAPLWIAVVIGVLVGWVWRPSWARDDKIFTFFNNNLPLPAATTTTTVNSFESRQVYKEKSWFLTGDDFRHLWNLVEVKDGGPSWIQMMDRSTPTFSYQAWRRDPHDGPPQYRSRTVFEDATPEMVRDFFWDDDFRSNWDDILLFSSTLEACKDNGTMVVQWVRKFPFFCSDREYIIGRRIWDAGRVFYCVTKGVQYPSVPRQSKPRRVDLYYSSWCIRAVESKRGNGEMTSCEVLLFHHEDMGIPWEIAKLGVRQGMWGAVKKIEPGLRAYQRAKAAGAGLSPSAIMAQINTKVSVEEFMNERDSTGEVAGDEKPSSGKNIPKMLVVGGAIALACTLDKGLLTKAVIFGVARRFARMGKRV</sequence>
<keyword evidence="4" id="KW-0812">Transmembrane</keyword>
<feature type="repeat" description="PPR" evidence="3">
    <location>
        <begin position="118"/>
        <end position="153"/>
    </location>
</feature>
<dbReference type="Gene3D" id="1.25.40.10">
    <property type="entry name" value="Tetratricopeptide repeat domain"/>
    <property type="match status" value="5"/>
</dbReference>
<feature type="repeat" description="PPR" evidence="3">
    <location>
        <begin position="425"/>
        <end position="459"/>
    </location>
</feature>
<keyword evidence="2" id="KW-0677">Repeat</keyword>
<keyword evidence="4" id="KW-1133">Transmembrane helix</keyword>
<evidence type="ECO:0000256" key="2">
    <source>
        <dbReference type="ARBA" id="ARBA00022737"/>
    </source>
</evidence>
<feature type="repeat" description="PPR" evidence="3">
    <location>
        <begin position="259"/>
        <end position="293"/>
    </location>
</feature>
<evidence type="ECO:0000313" key="6">
    <source>
        <dbReference type="EMBL" id="KAF3499669.1"/>
    </source>
</evidence>
<reference evidence="6" key="1">
    <citation type="submission" date="2019-12" db="EMBL/GenBank/DDBJ databases">
        <title>Genome sequencing and annotation of Brassica cretica.</title>
        <authorList>
            <person name="Studholme D.J."/>
            <person name="Sarris P."/>
        </authorList>
    </citation>
    <scope>NUCLEOTIDE SEQUENCE</scope>
    <source>
        <strain evidence="6">PFS-109/04</strain>
        <tissue evidence="6">Leaf</tissue>
    </source>
</reference>
<feature type="repeat" description="PPR" evidence="3">
    <location>
        <begin position="390"/>
        <end position="424"/>
    </location>
</feature>
<dbReference type="Gene3D" id="3.30.530.20">
    <property type="match status" value="1"/>
</dbReference>
<dbReference type="PROSITE" id="PS51375">
    <property type="entry name" value="PPR"/>
    <property type="match status" value="10"/>
</dbReference>
<evidence type="ECO:0000256" key="1">
    <source>
        <dbReference type="ARBA" id="ARBA00007626"/>
    </source>
</evidence>
<evidence type="ECO:0000256" key="3">
    <source>
        <dbReference type="PROSITE-ProRule" id="PRU00708"/>
    </source>
</evidence>
<dbReference type="PROSITE" id="PS50848">
    <property type="entry name" value="START"/>
    <property type="match status" value="1"/>
</dbReference>
<dbReference type="PANTHER" id="PTHR47447">
    <property type="entry name" value="OS03G0856100 PROTEIN"/>
    <property type="match status" value="1"/>
</dbReference>
<dbReference type="InterPro" id="IPR023393">
    <property type="entry name" value="START-like_dom_sf"/>
</dbReference>
<accession>A0A8S9NF44</accession>
<dbReference type="SUPFAM" id="SSF81901">
    <property type="entry name" value="HCP-like"/>
    <property type="match status" value="1"/>
</dbReference>
<dbReference type="GO" id="GO:0008289">
    <property type="term" value="F:lipid binding"/>
    <property type="evidence" value="ECO:0007669"/>
    <property type="project" value="InterPro"/>
</dbReference>
<dbReference type="SUPFAM" id="SSF55961">
    <property type="entry name" value="Bet v1-like"/>
    <property type="match status" value="1"/>
</dbReference>
<dbReference type="Proteomes" id="UP000712600">
    <property type="component" value="Unassembled WGS sequence"/>
</dbReference>
<dbReference type="PANTHER" id="PTHR47447:SF28">
    <property type="entry name" value="PENTACOTRIPEPTIDE-REPEAT REGION OF PRORP DOMAIN-CONTAINING PROTEIN"/>
    <property type="match status" value="1"/>
</dbReference>
<dbReference type="Pfam" id="PF13041">
    <property type="entry name" value="PPR_2"/>
    <property type="match status" value="5"/>
</dbReference>
<dbReference type="InterPro" id="IPR002885">
    <property type="entry name" value="PPR_rpt"/>
</dbReference>